<comment type="caution">
    <text evidence="7">The sequence shown here is derived from an EMBL/GenBank/DDBJ whole genome shotgun (WGS) entry which is preliminary data.</text>
</comment>
<dbReference type="GO" id="GO:0005576">
    <property type="term" value="C:extracellular region"/>
    <property type="evidence" value="ECO:0007669"/>
    <property type="project" value="UniProtKB-SubCell"/>
</dbReference>
<dbReference type="GO" id="GO:0005198">
    <property type="term" value="F:structural molecule activity"/>
    <property type="evidence" value="ECO:0007669"/>
    <property type="project" value="UniProtKB-UniRule"/>
</dbReference>
<sequence>MTVIGTNTSATRAGNASRLANMQLQTAMERLSTGKRINSAKDDAAGLAISSSMSAQIRGMNQAVRNANDGISLAQTAEGALNEVTSMLQRMKELATQSSNGTLRDSDRTALQAEMTQLTAEIASVSKTTTFNGVNLLDGSVTGVKLQTGINAGESINMSMVKATSGALGLQAEKVGLAVNAALAAGDLTINGQDVGAVATVDALAVANAINGFTGTTRVTAKAENWVTADVSNIPATGTFTITPGTGTAVAVTLTSAENNVDALAAKINQVSGTNGNIAASVENGRLKIVSKNGSNITMSGTTSFLTNAKDITDAAVTPVTAAVEGRLTLTAEAGASLNIAGTAAADAGLGTGQMSFSAVSIANQTGAVASLAVIDAAIEKVSAGRGDLGAVQNRLQSTVNNLTNNATNLTDARSRIEDTDYSAETAQLAKAQILSQASTAMLAQANQSQQGVLKLLG</sequence>
<keyword evidence="2 3" id="KW-0975">Bacterial flagellum</keyword>
<dbReference type="PANTHER" id="PTHR42792">
    <property type="entry name" value="FLAGELLIN"/>
    <property type="match status" value="1"/>
</dbReference>
<keyword evidence="3" id="KW-0964">Secreted</keyword>
<keyword evidence="7" id="KW-0969">Cilium</keyword>
<evidence type="ECO:0000313" key="8">
    <source>
        <dbReference type="Proteomes" id="UP000218151"/>
    </source>
</evidence>
<dbReference type="Proteomes" id="UP000218151">
    <property type="component" value="Unassembled WGS sequence"/>
</dbReference>
<keyword evidence="8" id="KW-1185">Reference proteome</keyword>
<dbReference type="PRINTS" id="PR00207">
    <property type="entry name" value="FLAGELLIN"/>
</dbReference>
<dbReference type="InterPro" id="IPR046358">
    <property type="entry name" value="Flagellin_C"/>
</dbReference>
<evidence type="ECO:0000256" key="1">
    <source>
        <dbReference type="ARBA" id="ARBA00005709"/>
    </source>
</evidence>
<dbReference type="AlphaFoldDB" id="A0A2A2SFF7"/>
<accession>A0A2A2SFF7</accession>
<comment type="similarity">
    <text evidence="1 3">Belongs to the bacterial flagellin family.</text>
</comment>
<proteinExistence type="inferred from homology"/>
<evidence type="ECO:0000313" key="7">
    <source>
        <dbReference type="EMBL" id="PAX07943.1"/>
    </source>
</evidence>
<dbReference type="Gene3D" id="6.10.10.10">
    <property type="entry name" value="Flagellar export chaperone, C-terminal domain"/>
    <property type="match status" value="1"/>
</dbReference>
<name>A0A2A2SFF7_9SPHN</name>
<evidence type="ECO:0000256" key="2">
    <source>
        <dbReference type="ARBA" id="ARBA00023143"/>
    </source>
</evidence>
<reference evidence="8" key="1">
    <citation type="submission" date="2017-09" db="EMBL/GenBank/DDBJ databases">
        <authorList>
            <person name="Feng G."/>
            <person name="Zhu H."/>
        </authorList>
    </citation>
    <scope>NUCLEOTIDE SEQUENCE [LARGE SCALE GENOMIC DNA]</scope>
    <source>
        <strain evidence="8">1PNM-20</strain>
    </source>
</reference>
<dbReference type="InterPro" id="IPR042187">
    <property type="entry name" value="Flagellin_C_sub2"/>
</dbReference>
<feature type="domain" description="Flagellin N-terminal" evidence="5">
    <location>
        <begin position="4"/>
        <end position="142"/>
    </location>
</feature>
<evidence type="ECO:0000259" key="6">
    <source>
        <dbReference type="Pfam" id="PF00700"/>
    </source>
</evidence>
<dbReference type="OrthoDB" id="9796789at2"/>
<organism evidence="7 8">
    <name type="scientific">Sphingomonas lenta</name>
    <dbReference type="NCBI Taxonomy" id="1141887"/>
    <lineage>
        <taxon>Bacteria</taxon>
        <taxon>Pseudomonadati</taxon>
        <taxon>Pseudomonadota</taxon>
        <taxon>Alphaproteobacteria</taxon>
        <taxon>Sphingomonadales</taxon>
        <taxon>Sphingomonadaceae</taxon>
        <taxon>Sphingomonas</taxon>
    </lineage>
</organism>
<dbReference type="Pfam" id="PF00669">
    <property type="entry name" value="Flagellin_N"/>
    <property type="match status" value="1"/>
</dbReference>
<protein>
    <recommendedName>
        <fullName evidence="3">Flagellin</fullName>
    </recommendedName>
</protein>
<keyword evidence="7" id="KW-0966">Cell projection</keyword>
<keyword evidence="4" id="KW-0175">Coiled coil</keyword>
<dbReference type="Pfam" id="PF00700">
    <property type="entry name" value="Flagellin_C"/>
    <property type="match status" value="1"/>
</dbReference>
<dbReference type="Gene3D" id="3.30.70.2120">
    <property type="match status" value="1"/>
</dbReference>
<dbReference type="PANTHER" id="PTHR42792:SF2">
    <property type="entry name" value="FLAGELLIN"/>
    <property type="match status" value="1"/>
</dbReference>
<dbReference type="GO" id="GO:0009288">
    <property type="term" value="C:bacterial-type flagellum"/>
    <property type="evidence" value="ECO:0007669"/>
    <property type="project" value="UniProtKB-SubCell"/>
</dbReference>
<dbReference type="InterPro" id="IPR001492">
    <property type="entry name" value="Flagellin"/>
</dbReference>
<comment type="subcellular location">
    <subcellularLocation>
        <location evidence="3">Secreted</location>
    </subcellularLocation>
    <subcellularLocation>
        <location evidence="3">Bacterial flagellum</location>
    </subcellularLocation>
</comment>
<evidence type="ECO:0000259" key="5">
    <source>
        <dbReference type="Pfam" id="PF00669"/>
    </source>
</evidence>
<dbReference type="SUPFAM" id="SSF64518">
    <property type="entry name" value="Phase 1 flagellin"/>
    <property type="match status" value="1"/>
</dbReference>
<dbReference type="EMBL" id="NSLI01000003">
    <property type="protein sequence ID" value="PAX07943.1"/>
    <property type="molecule type" value="Genomic_DNA"/>
</dbReference>
<evidence type="ECO:0000256" key="4">
    <source>
        <dbReference type="SAM" id="Coils"/>
    </source>
</evidence>
<keyword evidence="7" id="KW-0282">Flagellum</keyword>
<comment type="function">
    <text evidence="3">Flagellin is the subunit protein which polymerizes to form the filaments of bacterial flagella.</text>
</comment>
<feature type="coiled-coil region" evidence="4">
    <location>
        <begin position="393"/>
        <end position="420"/>
    </location>
</feature>
<evidence type="ECO:0000256" key="3">
    <source>
        <dbReference type="RuleBase" id="RU362073"/>
    </source>
</evidence>
<dbReference type="InterPro" id="IPR001029">
    <property type="entry name" value="Flagellin_N"/>
</dbReference>
<feature type="domain" description="Flagellin C-terminal" evidence="6">
    <location>
        <begin position="373"/>
        <end position="457"/>
    </location>
</feature>
<dbReference type="Gene3D" id="1.20.1330.10">
    <property type="entry name" value="f41 fragment of flagellin, N-terminal domain"/>
    <property type="match status" value="2"/>
</dbReference>
<gene>
    <name evidence="7" type="ORF">CKY28_10080</name>
</gene>